<protein>
    <submittedName>
        <fullName evidence="6">TetR family transcriptional regulator</fullName>
    </submittedName>
</protein>
<keyword evidence="2 4" id="KW-0238">DNA-binding</keyword>
<keyword evidence="3" id="KW-0804">Transcription</keyword>
<evidence type="ECO:0000259" key="5">
    <source>
        <dbReference type="PROSITE" id="PS50977"/>
    </source>
</evidence>
<proteinExistence type="predicted"/>
<dbReference type="GO" id="GO:0003700">
    <property type="term" value="F:DNA-binding transcription factor activity"/>
    <property type="evidence" value="ECO:0007669"/>
    <property type="project" value="TreeGrafter"/>
</dbReference>
<dbReference type="InterPro" id="IPR009057">
    <property type="entry name" value="Homeodomain-like_sf"/>
</dbReference>
<evidence type="ECO:0000256" key="3">
    <source>
        <dbReference type="ARBA" id="ARBA00023163"/>
    </source>
</evidence>
<comment type="caution">
    <text evidence="6">The sequence shown here is derived from an EMBL/GenBank/DDBJ whole genome shotgun (WGS) entry which is preliminary data.</text>
</comment>
<evidence type="ECO:0000256" key="2">
    <source>
        <dbReference type="ARBA" id="ARBA00023125"/>
    </source>
</evidence>
<evidence type="ECO:0000256" key="4">
    <source>
        <dbReference type="PROSITE-ProRule" id="PRU00335"/>
    </source>
</evidence>
<dbReference type="Proteomes" id="UP001165042">
    <property type="component" value="Unassembled WGS sequence"/>
</dbReference>
<accession>A0A9W6QNM1</accession>
<feature type="DNA-binding region" description="H-T-H motif" evidence="4">
    <location>
        <begin position="36"/>
        <end position="55"/>
    </location>
</feature>
<name>A0A9W6QNM1_9PSEU</name>
<keyword evidence="7" id="KW-1185">Reference proteome</keyword>
<keyword evidence="1" id="KW-0805">Transcription regulation</keyword>
<dbReference type="Pfam" id="PF00440">
    <property type="entry name" value="TetR_N"/>
    <property type="match status" value="1"/>
</dbReference>
<reference evidence="6" key="1">
    <citation type="submission" date="2023-02" db="EMBL/GenBank/DDBJ databases">
        <title>Actinokineospora globicatena NBRC 15670.</title>
        <authorList>
            <person name="Ichikawa N."/>
            <person name="Sato H."/>
            <person name="Tonouchi N."/>
        </authorList>
    </citation>
    <scope>NUCLEOTIDE SEQUENCE</scope>
    <source>
        <strain evidence="6">NBRC 15670</strain>
    </source>
</reference>
<dbReference type="PRINTS" id="PR00455">
    <property type="entry name" value="HTHTETR"/>
</dbReference>
<dbReference type="InterPro" id="IPR001647">
    <property type="entry name" value="HTH_TetR"/>
</dbReference>
<evidence type="ECO:0000256" key="1">
    <source>
        <dbReference type="ARBA" id="ARBA00023015"/>
    </source>
</evidence>
<gene>
    <name evidence="6" type="ORF">Aglo03_25240</name>
</gene>
<evidence type="ECO:0000313" key="6">
    <source>
        <dbReference type="EMBL" id="GLW91708.1"/>
    </source>
</evidence>
<dbReference type="Gene3D" id="1.10.10.60">
    <property type="entry name" value="Homeodomain-like"/>
    <property type="match status" value="1"/>
</dbReference>
<dbReference type="RefSeq" id="WP_285610505.1">
    <property type="nucleotide sequence ID" value="NZ_BSSD01000003.1"/>
</dbReference>
<dbReference type="PROSITE" id="PS50977">
    <property type="entry name" value="HTH_TETR_2"/>
    <property type="match status" value="1"/>
</dbReference>
<feature type="domain" description="HTH tetR-type" evidence="5">
    <location>
        <begin position="13"/>
        <end position="73"/>
    </location>
</feature>
<dbReference type="PANTHER" id="PTHR30055:SF234">
    <property type="entry name" value="HTH-TYPE TRANSCRIPTIONAL REGULATOR BETI"/>
    <property type="match status" value="1"/>
</dbReference>
<dbReference type="InterPro" id="IPR050109">
    <property type="entry name" value="HTH-type_TetR-like_transc_reg"/>
</dbReference>
<organism evidence="6 7">
    <name type="scientific">Actinokineospora globicatena</name>
    <dbReference type="NCBI Taxonomy" id="103729"/>
    <lineage>
        <taxon>Bacteria</taxon>
        <taxon>Bacillati</taxon>
        <taxon>Actinomycetota</taxon>
        <taxon>Actinomycetes</taxon>
        <taxon>Pseudonocardiales</taxon>
        <taxon>Pseudonocardiaceae</taxon>
        <taxon>Actinokineospora</taxon>
    </lineage>
</organism>
<dbReference type="PANTHER" id="PTHR30055">
    <property type="entry name" value="HTH-TYPE TRANSCRIPTIONAL REGULATOR RUTR"/>
    <property type="match status" value="1"/>
</dbReference>
<dbReference type="SUPFAM" id="SSF46689">
    <property type="entry name" value="Homeodomain-like"/>
    <property type="match status" value="1"/>
</dbReference>
<dbReference type="Gene3D" id="1.10.357.10">
    <property type="entry name" value="Tetracycline Repressor, domain 2"/>
    <property type="match status" value="1"/>
</dbReference>
<evidence type="ECO:0000313" key="7">
    <source>
        <dbReference type="Proteomes" id="UP001165042"/>
    </source>
</evidence>
<dbReference type="EMBL" id="BSSD01000003">
    <property type="protein sequence ID" value="GLW91708.1"/>
    <property type="molecule type" value="Genomic_DNA"/>
</dbReference>
<dbReference type="GO" id="GO:0000976">
    <property type="term" value="F:transcription cis-regulatory region binding"/>
    <property type="evidence" value="ECO:0007669"/>
    <property type="project" value="TreeGrafter"/>
</dbReference>
<sequence length="213" mass="23513">MDDHPGLRERKKDTTRRQLSAAALTLFEAHGFEGASCAAIAEAANVSKKTLFNYFSLKADLVLEIARRPHVHEPADVVRARPPGQSPHAALRDHHLAGLAERRPSTGLTDDPDVLRLNRIIDVTPELAHREAQYHQDCLRLLVQALVDEGTPELVARLVAAQIHGTHHVLVTENTRRVMAGDPLDTIHADAVVATEHAYHLLEHGLGDLLRRS</sequence>
<dbReference type="AlphaFoldDB" id="A0A9W6QNM1"/>